<name>R9ZY81_9CAUD</name>
<gene>
    <name evidence="1" type="ORF">Phi19:1_gp012</name>
</gene>
<protein>
    <submittedName>
        <fullName evidence="1">Uncharacterized protein</fullName>
    </submittedName>
</protein>
<dbReference type="GeneID" id="16880952"/>
<dbReference type="KEGG" id="vg:16880952"/>
<dbReference type="EMBL" id="KC821607">
    <property type="protein sequence ID" value="AGO47302.1"/>
    <property type="molecule type" value="Genomic_DNA"/>
</dbReference>
<proteinExistence type="predicted"/>
<sequence length="68" mass="7964">MTDSIYEKATELKHLINQGNKSLDRIKEIHNKNKTKELTSDDIKFIIDIAFENTNLLTELSVREFNKL</sequence>
<dbReference type="RefSeq" id="YP_008241705.1">
    <property type="nucleotide sequence ID" value="NC_021799.1"/>
</dbReference>
<accession>R9ZY81</accession>
<evidence type="ECO:0000313" key="1">
    <source>
        <dbReference type="EMBL" id="AGO47302.1"/>
    </source>
</evidence>
<organism evidence="1 2">
    <name type="scientific">Cellulophaga phage phi19:1</name>
    <dbReference type="NCBI Taxonomy" id="1327970"/>
    <lineage>
        <taxon>Viruses</taxon>
        <taxon>Duplodnaviria</taxon>
        <taxon>Heunggongvirae</taxon>
        <taxon>Uroviricota</taxon>
        <taxon>Caudoviricetes</taxon>
        <taxon>Assiduviridae</taxon>
        <taxon>Cellubavirus</taxon>
        <taxon>Cellubavirus phi19una</taxon>
    </lineage>
</organism>
<dbReference type="Proteomes" id="UP000014730">
    <property type="component" value="Segment"/>
</dbReference>
<keyword evidence="2" id="KW-1185">Reference proteome</keyword>
<reference evidence="1 2" key="1">
    <citation type="journal article" date="2013" name="Proc. Natl. Acad. Sci. U.S.A.">
        <title>Twelve previously unknown phage genera are ubiquitous in global oceans.</title>
        <authorList>
            <person name="Holmfeldt K."/>
            <person name="Solonenko N."/>
            <person name="Shah M."/>
            <person name="Corrier K."/>
            <person name="Riemann L."/>
            <person name="Verberkmoes N.C."/>
            <person name="Sullivan M.B."/>
        </authorList>
    </citation>
    <scope>NUCLEOTIDE SEQUENCE [LARGE SCALE GENOMIC DNA]</scope>
    <source>
        <strain evidence="1">Phi19:1</strain>
    </source>
</reference>
<reference evidence="2" key="2">
    <citation type="submission" date="2013-03" db="EMBL/GenBank/DDBJ databases">
        <title>The Cellulophaga phages: a novel, diverse, and globally ubiquitous model system.</title>
        <authorList>
            <person name="Holmfeldt K."/>
            <person name="Solonenko N."/>
            <person name="Shah M."/>
            <person name="Corrier K."/>
            <person name="Riemann L."/>
            <person name="VerBerkmoes N.C."/>
            <person name="Sullivan M.B."/>
        </authorList>
    </citation>
    <scope>NUCLEOTIDE SEQUENCE [LARGE SCALE GENOMIC DNA]</scope>
</reference>
<evidence type="ECO:0000313" key="2">
    <source>
        <dbReference type="Proteomes" id="UP000014730"/>
    </source>
</evidence>